<feature type="active site" description="Proton acceptor; specific for (R)-substrate epimerization" evidence="5">
    <location>
        <position position="162"/>
    </location>
</feature>
<evidence type="ECO:0000256" key="1">
    <source>
        <dbReference type="ARBA" id="ARBA00008031"/>
    </source>
</evidence>
<feature type="active site" description="Proton acceptor; specific for (S)-substrate epimerization" evidence="5">
    <location>
        <position position="267"/>
    </location>
</feature>
<dbReference type="SFLD" id="SFLDS00001">
    <property type="entry name" value="Enolase"/>
    <property type="match status" value="1"/>
</dbReference>
<feature type="binding site" evidence="6">
    <location>
        <position position="320"/>
    </location>
    <ligand>
        <name>substrate</name>
    </ligand>
</feature>
<dbReference type="InterPro" id="IPR029065">
    <property type="entry name" value="Enolase_C-like"/>
</dbReference>
<dbReference type="Pfam" id="PF02746">
    <property type="entry name" value="MR_MLE_N"/>
    <property type="match status" value="1"/>
</dbReference>
<evidence type="ECO:0000313" key="11">
    <source>
        <dbReference type="Proteomes" id="UP000291236"/>
    </source>
</evidence>
<dbReference type="InterPro" id="IPR034603">
    <property type="entry name" value="Dipeptide_epimerase"/>
</dbReference>
<evidence type="ECO:0000256" key="3">
    <source>
        <dbReference type="ARBA" id="ARBA00022842"/>
    </source>
</evidence>
<dbReference type="OrthoDB" id="9796450at2"/>
<evidence type="ECO:0000256" key="5">
    <source>
        <dbReference type="PIRSR" id="PIRSR634603-1"/>
    </source>
</evidence>
<feature type="binding site" evidence="6">
    <location>
        <position position="135"/>
    </location>
    <ligand>
        <name>substrate</name>
    </ligand>
</feature>
<dbReference type="GO" id="GO:0016855">
    <property type="term" value="F:racemase and epimerase activity, acting on amino acids and derivatives"/>
    <property type="evidence" value="ECO:0007669"/>
    <property type="project" value="UniProtKB-UniRule"/>
</dbReference>
<accession>A0A4P2VN00</accession>
<dbReference type="Gene3D" id="3.20.20.120">
    <property type="entry name" value="Enolase-like C-terminal domain"/>
    <property type="match status" value="1"/>
</dbReference>
<evidence type="ECO:0000259" key="9">
    <source>
        <dbReference type="SMART" id="SM00922"/>
    </source>
</evidence>
<feature type="binding site" evidence="6">
    <location>
        <position position="24"/>
    </location>
    <ligand>
        <name>substrate</name>
    </ligand>
</feature>
<protein>
    <recommendedName>
        <fullName evidence="8">Dipeptide epimerase</fullName>
        <ecNumber evidence="8">5.1.1.-</ecNumber>
    </recommendedName>
</protein>
<feature type="binding site" evidence="6">
    <location>
        <position position="297"/>
    </location>
    <ligand>
        <name>substrate</name>
    </ligand>
</feature>
<gene>
    <name evidence="10" type="ORF">JCM31447_18870</name>
</gene>
<sequence>MKIVDIHIGKIKIPLKKPFKTALRTVYFAEDIIVKLLTRSGLVGFGSAAPTLAITGESSDSIISCLHHILKPKIIGADLSQLEKVMGELHSSFVNNTSALAAIDMAYYDLLAQSLNLPLFKYLGGFHNLVFTDITISANSPEVMVADALVALDEGFQDLKLKLGVNPSLDFIRVQAVRTAVGNQVKISLDANQAWGAKEAVRIIRRFEKLNLNIEFVEQPVKAKKISDLRYVSEHVETDILADESVFSPFDALQLINNKACDLINLKLAKAGGIYNATKILNIAEAAGIECVMGCMLESQISVTAAAHFAAAKKSIVRCDLDSPALLAENPVVGGVQVEGNTLTLSETDVGLGIKDVIGVEYLKF</sequence>
<dbReference type="CDD" id="cd03319">
    <property type="entry name" value="L-Ala-DL-Glu_epimerase"/>
    <property type="match status" value="1"/>
</dbReference>
<feature type="binding site" evidence="6">
    <location>
        <position position="322"/>
    </location>
    <ligand>
        <name>substrate</name>
    </ligand>
</feature>
<dbReference type="GO" id="GO:0046872">
    <property type="term" value="F:metal ion binding"/>
    <property type="evidence" value="ECO:0007669"/>
    <property type="project" value="UniProtKB-KW"/>
</dbReference>
<dbReference type="RefSeq" id="WP_130609281.1">
    <property type="nucleotide sequence ID" value="NZ_AP019368.1"/>
</dbReference>
<evidence type="ECO:0000256" key="2">
    <source>
        <dbReference type="ARBA" id="ARBA00022723"/>
    </source>
</evidence>
<evidence type="ECO:0000256" key="8">
    <source>
        <dbReference type="RuleBase" id="RU366006"/>
    </source>
</evidence>
<dbReference type="FunFam" id="3.30.390.10:FF:000009">
    <property type="entry name" value="Hydrophobic dipeptide epimerase"/>
    <property type="match status" value="1"/>
</dbReference>
<feature type="binding site" evidence="7">
    <location>
        <position position="218"/>
    </location>
    <ligand>
        <name>Mg(2+)</name>
        <dbReference type="ChEBI" id="CHEBI:18420"/>
    </ligand>
</feature>
<keyword evidence="2 7" id="KW-0479">Metal-binding</keyword>
<proteinExistence type="inferred from homology"/>
<evidence type="ECO:0000256" key="6">
    <source>
        <dbReference type="PIRSR" id="PIRSR634603-2"/>
    </source>
</evidence>
<dbReference type="InterPro" id="IPR029017">
    <property type="entry name" value="Enolase-like_N"/>
</dbReference>
<keyword evidence="3 7" id="KW-0460">Magnesium</keyword>
<dbReference type="EMBL" id="AP019368">
    <property type="protein sequence ID" value="BBH53444.1"/>
    <property type="molecule type" value="Genomic_DNA"/>
</dbReference>
<dbReference type="PANTHER" id="PTHR48073:SF2">
    <property type="entry name" value="O-SUCCINYLBENZOATE SYNTHASE"/>
    <property type="match status" value="1"/>
</dbReference>
<dbReference type="GO" id="GO:0006518">
    <property type="term" value="P:peptide metabolic process"/>
    <property type="evidence" value="ECO:0007669"/>
    <property type="project" value="UniProtKB-ARBA"/>
</dbReference>
<dbReference type="SFLD" id="SFLDF00009">
    <property type="entry name" value="o-succinylbenzoate_synthase"/>
    <property type="match status" value="1"/>
</dbReference>
<dbReference type="PANTHER" id="PTHR48073">
    <property type="entry name" value="O-SUCCINYLBENZOATE SYNTHASE-RELATED"/>
    <property type="match status" value="1"/>
</dbReference>
<comment type="cofactor">
    <cofactor evidence="7 8">
        <name>Mg(2+)</name>
        <dbReference type="ChEBI" id="CHEBI:18420"/>
    </cofactor>
    <text evidence="7 8">Binds 1 Mg(2+) ion per subunit.</text>
</comment>
<feature type="binding site" evidence="7">
    <location>
        <position position="243"/>
    </location>
    <ligand>
        <name>Mg(2+)</name>
        <dbReference type="ChEBI" id="CHEBI:18420"/>
    </ligand>
</feature>
<evidence type="ECO:0000256" key="7">
    <source>
        <dbReference type="PIRSR" id="PIRSR634603-3"/>
    </source>
</evidence>
<feature type="domain" description="Mandelate racemase/muconate lactonizing enzyme C-terminal" evidence="9">
    <location>
        <begin position="141"/>
        <end position="239"/>
    </location>
</feature>
<feature type="binding site" evidence="6">
    <location>
        <position position="295"/>
    </location>
    <ligand>
        <name>substrate</name>
    </ligand>
</feature>
<dbReference type="Gene3D" id="3.30.390.10">
    <property type="entry name" value="Enolase-like, N-terminal domain"/>
    <property type="match status" value="1"/>
</dbReference>
<dbReference type="KEGG" id="sbf:JCM31447_18870"/>
<feature type="binding site" evidence="7">
    <location>
        <position position="190"/>
    </location>
    <ligand>
        <name>Mg(2+)</name>
        <dbReference type="ChEBI" id="CHEBI:18420"/>
    </ligand>
</feature>
<dbReference type="EC" id="5.1.1.-" evidence="8"/>
<evidence type="ECO:0000313" key="10">
    <source>
        <dbReference type="EMBL" id="BBH53444.1"/>
    </source>
</evidence>
<dbReference type="SUPFAM" id="SSF51604">
    <property type="entry name" value="Enolase C-terminal domain-like"/>
    <property type="match status" value="1"/>
</dbReference>
<dbReference type="SUPFAM" id="SSF54826">
    <property type="entry name" value="Enolase N-terminal domain-like"/>
    <property type="match status" value="1"/>
</dbReference>
<dbReference type="SFLD" id="SFLDG00180">
    <property type="entry name" value="muconate_cycloisomerase"/>
    <property type="match status" value="1"/>
</dbReference>
<keyword evidence="11" id="KW-1185">Reference proteome</keyword>
<dbReference type="SMART" id="SM00922">
    <property type="entry name" value="MR_MLE"/>
    <property type="match status" value="1"/>
</dbReference>
<comment type="similarity">
    <text evidence="1 8">Belongs to the mandelate racemase/muconate lactonizing enzyme family.</text>
</comment>
<feature type="binding site" evidence="6">
    <location>
        <position position="160"/>
    </location>
    <ligand>
        <name>substrate</name>
    </ligand>
</feature>
<dbReference type="AlphaFoldDB" id="A0A4P2VN00"/>
<dbReference type="Pfam" id="PF13378">
    <property type="entry name" value="MR_MLE_C"/>
    <property type="match status" value="1"/>
</dbReference>
<name>A0A4P2VN00_FLUSA</name>
<dbReference type="InterPro" id="IPR013341">
    <property type="entry name" value="Mandelate_racemase_N_dom"/>
</dbReference>
<dbReference type="Proteomes" id="UP000291236">
    <property type="component" value="Chromosome"/>
</dbReference>
<dbReference type="InterPro" id="IPR013342">
    <property type="entry name" value="Mandelate_racemase_C"/>
</dbReference>
<dbReference type="InterPro" id="IPR036849">
    <property type="entry name" value="Enolase-like_C_sf"/>
</dbReference>
<organism evidence="10 11">
    <name type="scientific">Fluviispira sanaruensis</name>
    <dbReference type="NCBI Taxonomy" id="2493639"/>
    <lineage>
        <taxon>Bacteria</taxon>
        <taxon>Pseudomonadati</taxon>
        <taxon>Bdellovibrionota</taxon>
        <taxon>Oligoflexia</taxon>
        <taxon>Silvanigrellales</taxon>
        <taxon>Silvanigrellaceae</taxon>
        <taxon>Fluviispira</taxon>
    </lineage>
</organism>
<evidence type="ECO:0000256" key="4">
    <source>
        <dbReference type="ARBA" id="ARBA00023235"/>
    </source>
</evidence>
<keyword evidence="4 8" id="KW-0413">Isomerase</keyword>
<reference evidence="10 11" key="1">
    <citation type="submission" date="2018-12" db="EMBL/GenBank/DDBJ databases">
        <title>Rubrispira sanarue gen. nov., sp., nov., a member of the order Silvanigrellales, isolated from a brackish lake in Hamamatsu Japan.</title>
        <authorList>
            <person name="Maejima Y."/>
            <person name="Iino T."/>
            <person name="Muraguchi Y."/>
            <person name="Fukuda K."/>
            <person name="Nojiri H."/>
            <person name="Ohkuma M."/>
            <person name="Moriuchi R."/>
            <person name="Dohra H."/>
            <person name="Kimbara K."/>
            <person name="Shintani M."/>
        </authorList>
    </citation>
    <scope>NUCLEOTIDE SEQUENCE [LARGE SCALE GENOMIC DNA]</scope>
    <source>
        <strain evidence="10 11">RF1110005</strain>
    </source>
</reference>